<keyword evidence="2" id="KW-1003">Cell membrane</keyword>
<keyword evidence="9" id="KW-1185">Reference proteome</keyword>
<keyword evidence="5 6" id="KW-0472">Membrane</keyword>
<accession>A0ABV2JDF8</accession>
<feature type="transmembrane region" description="Helical" evidence="6">
    <location>
        <begin position="30"/>
        <end position="56"/>
    </location>
</feature>
<reference evidence="8 9" key="1">
    <citation type="submission" date="2024-06" db="EMBL/GenBank/DDBJ databases">
        <title>Genomic Encyclopedia of Type Strains, Phase IV (KMG-IV): sequencing the most valuable type-strain genomes for metagenomic binning, comparative biology and taxonomic classification.</title>
        <authorList>
            <person name="Goeker M."/>
        </authorList>
    </citation>
    <scope>NUCLEOTIDE SEQUENCE [LARGE SCALE GENOMIC DNA]</scope>
    <source>
        <strain evidence="8 9">DSM 21460</strain>
    </source>
</reference>
<feature type="domain" description="Phage shock protein PspC N-terminal" evidence="7">
    <location>
        <begin position="2"/>
        <end position="58"/>
    </location>
</feature>
<evidence type="ECO:0000259" key="7">
    <source>
        <dbReference type="Pfam" id="PF04024"/>
    </source>
</evidence>
<name>A0ABV2JDF8_9FIRM</name>
<evidence type="ECO:0000256" key="4">
    <source>
        <dbReference type="ARBA" id="ARBA00022989"/>
    </source>
</evidence>
<evidence type="ECO:0000313" key="8">
    <source>
        <dbReference type="EMBL" id="MET3618311.1"/>
    </source>
</evidence>
<organism evidence="8 9">
    <name type="scientific">Peptoniphilus olsenii</name>
    <dbReference type="NCBI Taxonomy" id="411570"/>
    <lineage>
        <taxon>Bacteria</taxon>
        <taxon>Bacillati</taxon>
        <taxon>Bacillota</taxon>
        <taxon>Tissierellia</taxon>
        <taxon>Tissierellales</taxon>
        <taxon>Peptoniphilaceae</taxon>
        <taxon>Peptoniphilus</taxon>
    </lineage>
</organism>
<evidence type="ECO:0000256" key="6">
    <source>
        <dbReference type="SAM" id="Phobius"/>
    </source>
</evidence>
<dbReference type="PANTHER" id="PTHR33885:SF3">
    <property type="entry name" value="PHAGE SHOCK PROTEIN C"/>
    <property type="match status" value="1"/>
</dbReference>
<keyword evidence="4 6" id="KW-1133">Transmembrane helix</keyword>
<keyword evidence="3 6" id="KW-0812">Transmembrane</keyword>
<dbReference type="Pfam" id="PF04024">
    <property type="entry name" value="PspC"/>
    <property type="match status" value="1"/>
</dbReference>
<comment type="caution">
    <text evidence="8">The sequence shown here is derived from an EMBL/GenBank/DDBJ whole genome shotgun (WGS) entry which is preliminary data.</text>
</comment>
<dbReference type="PANTHER" id="PTHR33885">
    <property type="entry name" value="PHAGE SHOCK PROTEIN C"/>
    <property type="match status" value="1"/>
</dbReference>
<evidence type="ECO:0000256" key="1">
    <source>
        <dbReference type="ARBA" id="ARBA00004162"/>
    </source>
</evidence>
<evidence type="ECO:0000313" key="9">
    <source>
        <dbReference type="Proteomes" id="UP001549162"/>
    </source>
</evidence>
<proteinExistence type="predicted"/>
<evidence type="ECO:0000256" key="5">
    <source>
        <dbReference type="ARBA" id="ARBA00023136"/>
    </source>
</evidence>
<dbReference type="InterPro" id="IPR052027">
    <property type="entry name" value="PspC"/>
</dbReference>
<evidence type="ECO:0000256" key="3">
    <source>
        <dbReference type="ARBA" id="ARBA00022692"/>
    </source>
</evidence>
<dbReference type="Proteomes" id="UP001549162">
    <property type="component" value="Unassembled WGS sequence"/>
</dbReference>
<dbReference type="InterPro" id="IPR007168">
    <property type="entry name" value="Phageshock_PspC_N"/>
</dbReference>
<evidence type="ECO:0000256" key="2">
    <source>
        <dbReference type="ARBA" id="ARBA00022475"/>
    </source>
</evidence>
<gene>
    <name evidence="8" type="ORF">ABID14_001949</name>
</gene>
<protein>
    <submittedName>
        <fullName evidence="8">Phage shock protein PspC (Stress-responsive transcriptional regulator)</fullName>
    </submittedName>
</protein>
<sequence length="97" mass="11151">MKKLYRSRNDRMIAGVCGGLAKYFGIDSTIVRIAAFLLIVPGGLSIWVYIAMALIIPLEPEVGSPHIEESDIYEDNNDFENIYRETKKRKESEEDYY</sequence>
<dbReference type="EMBL" id="JBEPMA010000020">
    <property type="protein sequence ID" value="MET3618311.1"/>
    <property type="molecule type" value="Genomic_DNA"/>
</dbReference>
<comment type="subcellular location">
    <subcellularLocation>
        <location evidence="1">Cell membrane</location>
        <topology evidence="1">Single-pass membrane protein</topology>
    </subcellularLocation>
</comment>